<protein>
    <submittedName>
        <fullName evidence="1">Uncharacterized protein</fullName>
    </submittedName>
</protein>
<reference evidence="1" key="1">
    <citation type="journal article" date="2014" name="Int. J. Syst. Evol. Microbiol.">
        <title>Complete genome sequence of Corynebacterium casei LMG S-19264T (=DSM 44701T), isolated from a smear-ripened cheese.</title>
        <authorList>
            <consortium name="US DOE Joint Genome Institute (JGI-PGF)"/>
            <person name="Walter F."/>
            <person name="Albersmeier A."/>
            <person name="Kalinowski J."/>
            <person name="Ruckert C."/>
        </authorList>
    </citation>
    <scope>NUCLEOTIDE SEQUENCE</scope>
    <source>
        <strain evidence="1">CGMCC 1.10859</strain>
    </source>
</reference>
<comment type="caution">
    <text evidence="1">The sequence shown here is derived from an EMBL/GenBank/DDBJ whole genome shotgun (WGS) entry which is preliminary data.</text>
</comment>
<accession>A0AAN4UUR5</accession>
<dbReference type="Proteomes" id="UP000634647">
    <property type="component" value="Unassembled WGS sequence"/>
</dbReference>
<dbReference type="AlphaFoldDB" id="A0AAN4UUR5"/>
<dbReference type="RefSeq" id="WP_035838895.1">
    <property type="nucleotide sequence ID" value="NZ_BNAB01000024.1"/>
</dbReference>
<evidence type="ECO:0000313" key="2">
    <source>
        <dbReference type="EMBL" id="SDX72553.1"/>
    </source>
</evidence>
<reference evidence="2 3" key="2">
    <citation type="submission" date="2016-10" db="EMBL/GenBank/DDBJ databases">
        <authorList>
            <person name="Varghese N."/>
            <person name="Submissions S."/>
        </authorList>
    </citation>
    <scope>NUCLEOTIDE SEQUENCE [LARGE SCALE GENOMIC DNA]</scope>
    <source>
        <strain evidence="2 3">DSM 24802</strain>
    </source>
</reference>
<organism evidence="1 4">
    <name type="scientific">Allgaiera indica</name>
    <dbReference type="NCBI Taxonomy" id="765699"/>
    <lineage>
        <taxon>Bacteria</taxon>
        <taxon>Pseudomonadati</taxon>
        <taxon>Pseudomonadota</taxon>
        <taxon>Alphaproteobacteria</taxon>
        <taxon>Rhodobacterales</taxon>
        <taxon>Paracoccaceae</taxon>
        <taxon>Allgaiera</taxon>
    </lineage>
</organism>
<dbReference type="Proteomes" id="UP000199541">
    <property type="component" value="Unassembled WGS sequence"/>
</dbReference>
<evidence type="ECO:0000313" key="1">
    <source>
        <dbReference type="EMBL" id="GHE05412.1"/>
    </source>
</evidence>
<proteinExistence type="predicted"/>
<dbReference type="EMBL" id="FNOB01000026">
    <property type="protein sequence ID" value="SDX72553.1"/>
    <property type="molecule type" value="Genomic_DNA"/>
</dbReference>
<dbReference type="EMBL" id="BNAB01000024">
    <property type="protein sequence ID" value="GHE05412.1"/>
    <property type="molecule type" value="Genomic_DNA"/>
</dbReference>
<gene>
    <name evidence="1" type="ORF">GCM10008024_36030</name>
    <name evidence="2" type="ORF">SAMN05444006_12643</name>
</gene>
<reference evidence="1" key="3">
    <citation type="submission" date="2023-06" db="EMBL/GenBank/DDBJ databases">
        <authorList>
            <person name="Sun Q."/>
            <person name="Zhou Y."/>
        </authorList>
    </citation>
    <scope>NUCLEOTIDE SEQUENCE</scope>
    <source>
        <strain evidence="1">CGMCC 1.10859</strain>
    </source>
</reference>
<name>A0AAN4UUR5_9RHOB</name>
<evidence type="ECO:0000313" key="3">
    <source>
        <dbReference type="Proteomes" id="UP000199541"/>
    </source>
</evidence>
<evidence type="ECO:0000313" key="4">
    <source>
        <dbReference type="Proteomes" id="UP000634647"/>
    </source>
</evidence>
<sequence>MGLPPRVFYSVHEAAARWGCMIADIAGWATVGKFDIVTGISRVICGSIAVSGLVAVSTMDLLPMFRRCGTGPTTYHMRRIRPEDSAEWLTVTDPISGVPVSLADLLLRRTDVERFEDDHDLVRRIPSATGAGVTSPYDWDGMTLAVIRRIHDQGLPATQAELVAEMQDWFAQTSETGLMPDERTIRRRITPIWRTLRATST</sequence>
<keyword evidence="3" id="KW-1185">Reference proteome</keyword>